<evidence type="ECO:0000313" key="3">
    <source>
        <dbReference type="Proteomes" id="UP001198242"/>
    </source>
</evidence>
<dbReference type="InterPro" id="IPR002725">
    <property type="entry name" value="YgjP-like_metallopeptidase"/>
</dbReference>
<organism evidence="2 3">
    <name type="scientific">Hominilimicola fabiformis</name>
    <dbReference type="NCBI Taxonomy" id="2885356"/>
    <lineage>
        <taxon>Bacteria</taxon>
        <taxon>Bacillati</taxon>
        <taxon>Bacillota</taxon>
        <taxon>Clostridia</taxon>
        <taxon>Eubacteriales</taxon>
        <taxon>Oscillospiraceae</taxon>
        <taxon>Hominilimicola</taxon>
    </lineage>
</organism>
<sequence length="220" mass="26234">MVDYEIKYTNRKTLAIYITKEARVEVRCNKRVRKADIERFICEKEKWINEKLELMRNRKSVLIGNGSKILYLGKEYEIVVSESKEGMYDDKFFVHPSSDKRYVYIVLEKFYKQKAKEIIAERLHKYEQIMGLYSTKFGITSANTRWGSCSGKNSINFTWKLVMADIDVIDYVVVHEIAHIKEKNHGKNFWNLVGKYYPNYKSARVYLRNLSVRIQQDNWI</sequence>
<dbReference type="Gene3D" id="3.30.2010.10">
    <property type="entry name" value="Metalloproteases ('zincins'), catalytic domain"/>
    <property type="match status" value="1"/>
</dbReference>
<protein>
    <submittedName>
        <fullName evidence="2">M48 family metallopeptidase</fullName>
    </submittedName>
</protein>
<comment type="caution">
    <text evidence="2">The sequence shown here is derived from an EMBL/GenBank/DDBJ whole genome shotgun (WGS) entry which is preliminary data.</text>
</comment>
<dbReference type="Pfam" id="PF01863">
    <property type="entry name" value="YgjP-like"/>
    <property type="match status" value="1"/>
</dbReference>
<dbReference type="Proteomes" id="UP001198242">
    <property type="component" value="Unassembled WGS sequence"/>
</dbReference>
<name>A0AAE3DZA0_9FIRM</name>
<dbReference type="InterPro" id="IPR053136">
    <property type="entry name" value="UTP_pyrophosphatase-like"/>
</dbReference>
<dbReference type="RefSeq" id="WP_308456458.1">
    <property type="nucleotide sequence ID" value="NZ_JAJEQM010000009.1"/>
</dbReference>
<feature type="domain" description="YgjP-like metallopeptidase" evidence="1">
    <location>
        <begin position="12"/>
        <end position="208"/>
    </location>
</feature>
<dbReference type="EMBL" id="JAJEQM010000009">
    <property type="protein sequence ID" value="MCC2210708.1"/>
    <property type="molecule type" value="Genomic_DNA"/>
</dbReference>
<proteinExistence type="predicted"/>
<dbReference type="CDD" id="cd07344">
    <property type="entry name" value="M48_yhfN_like"/>
    <property type="match status" value="1"/>
</dbReference>
<dbReference type="PANTHER" id="PTHR30399:SF1">
    <property type="entry name" value="UTP PYROPHOSPHATASE"/>
    <property type="match status" value="1"/>
</dbReference>
<keyword evidence="3" id="KW-1185">Reference proteome</keyword>
<evidence type="ECO:0000259" key="1">
    <source>
        <dbReference type="Pfam" id="PF01863"/>
    </source>
</evidence>
<evidence type="ECO:0000313" key="2">
    <source>
        <dbReference type="EMBL" id="MCC2210708.1"/>
    </source>
</evidence>
<accession>A0AAE3DZA0</accession>
<gene>
    <name evidence="2" type="ORF">LKE05_07880</name>
</gene>
<reference evidence="2 3" key="1">
    <citation type="submission" date="2021-10" db="EMBL/GenBank/DDBJ databases">
        <title>Anaerobic single-cell dispensing facilitates the cultivation of human gut bacteria.</title>
        <authorList>
            <person name="Afrizal A."/>
        </authorList>
    </citation>
    <scope>NUCLEOTIDE SEQUENCE [LARGE SCALE GENOMIC DNA]</scope>
    <source>
        <strain evidence="2 3">CLA-AA-H232</strain>
    </source>
</reference>
<dbReference type="AlphaFoldDB" id="A0AAE3DZA0"/>
<dbReference type="PANTHER" id="PTHR30399">
    <property type="entry name" value="UNCHARACTERIZED PROTEIN YGJP"/>
    <property type="match status" value="1"/>
</dbReference>